<evidence type="ECO:0000313" key="3">
    <source>
        <dbReference type="Proteomes" id="UP000593562"/>
    </source>
</evidence>
<keyword evidence="3" id="KW-1185">Reference proteome</keyword>
<dbReference type="EMBL" id="JAAARO010000001">
    <property type="protein sequence ID" value="KAF5752875.1"/>
    <property type="molecule type" value="Genomic_DNA"/>
</dbReference>
<accession>A0A7J7E2Q0</accession>
<organism evidence="2 3">
    <name type="scientific">Tripterygium wilfordii</name>
    <name type="common">Thunder God vine</name>
    <dbReference type="NCBI Taxonomy" id="458696"/>
    <lineage>
        <taxon>Eukaryota</taxon>
        <taxon>Viridiplantae</taxon>
        <taxon>Streptophyta</taxon>
        <taxon>Embryophyta</taxon>
        <taxon>Tracheophyta</taxon>
        <taxon>Spermatophyta</taxon>
        <taxon>Magnoliopsida</taxon>
        <taxon>eudicotyledons</taxon>
        <taxon>Gunneridae</taxon>
        <taxon>Pentapetalae</taxon>
        <taxon>rosids</taxon>
        <taxon>fabids</taxon>
        <taxon>Celastrales</taxon>
        <taxon>Celastraceae</taxon>
        <taxon>Tripterygium</taxon>
    </lineage>
</organism>
<evidence type="ECO:0000256" key="1">
    <source>
        <dbReference type="SAM" id="MobiDB-lite"/>
    </source>
</evidence>
<protein>
    <submittedName>
        <fullName evidence="2">Uncharacterized protein</fullName>
    </submittedName>
</protein>
<feature type="region of interest" description="Disordered" evidence="1">
    <location>
        <begin position="56"/>
        <end position="76"/>
    </location>
</feature>
<sequence length="76" mass="7797">MLLASGSVCGKDLFDHSQGCLLLLVRIMVGSSENEVDAEAGLQVYGPVLELKSKLSGSSLSKLSGPSSGQSSSLAR</sequence>
<dbReference type="Proteomes" id="UP000593562">
    <property type="component" value="Unassembled WGS sequence"/>
</dbReference>
<name>A0A7J7E2Q0_TRIWF</name>
<dbReference type="InParanoid" id="A0A7J7E2Q0"/>
<comment type="caution">
    <text evidence="2">The sequence shown here is derived from an EMBL/GenBank/DDBJ whole genome shotgun (WGS) entry which is preliminary data.</text>
</comment>
<dbReference type="AlphaFoldDB" id="A0A7J7E2Q0"/>
<evidence type="ECO:0000313" key="2">
    <source>
        <dbReference type="EMBL" id="KAF5752875.1"/>
    </source>
</evidence>
<proteinExistence type="predicted"/>
<reference evidence="2 3" key="1">
    <citation type="journal article" date="2020" name="Nat. Commun.">
        <title>Genome of Tripterygium wilfordii and identification of cytochrome P450 involved in triptolide biosynthesis.</title>
        <authorList>
            <person name="Tu L."/>
            <person name="Su P."/>
            <person name="Zhang Z."/>
            <person name="Gao L."/>
            <person name="Wang J."/>
            <person name="Hu T."/>
            <person name="Zhou J."/>
            <person name="Zhang Y."/>
            <person name="Zhao Y."/>
            <person name="Liu Y."/>
            <person name="Song Y."/>
            <person name="Tong Y."/>
            <person name="Lu Y."/>
            <person name="Yang J."/>
            <person name="Xu C."/>
            <person name="Jia M."/>
            <person name="Peters R.J."/>
            <person name="Huang L."/>
            <person name="Gao W."/>
        </authorList>
    </citation>
    <scope>NUCLEOTIDE SEQUENCE [LARGE SCALE GENOMIC DNA]</scope>
    <source>
        <strain evidence="3">cv. XIE 37</strain>
        <tissue evidence="2">Leaf</tissue>
    </source>
</reference>
<gene>
    <name evidence="2" type="ORF">HS088_TW01G00793</name>
</gene>